<protein>
    <submittedName>
        <fullName evidence="1">Uncharacterized protein</fullName>
    </submittedName>
</protein>
<evidence type="ECO:0000313" key="1">
    <source>
        <dbReference type="EMBL" id="GAL06341.1"/>
    </source>
</evidence>
<organism evidence="1 2">
    <name type="scientific">Photobacterium aphoticum</name>
    <dbReference type="NCBI Taxonomy" id="754436"/>
    <lineage>
        <taxon>Bacteria</taxon>
        <taxon>Pseudomonadati</taxon>
        <taxon>Pseudomonadota</taxon>
        <taxon>Gammaproteobacteria</taxon>
        <taxon>Vibrionales</taxon>
        <taxon>Vibrionaceae</taxon>
        <taxon>Photobacterium</taxon>
    </lineage>
</organism>
<dbReference type="AlphaFoldDB" id="A0A090QTW8"/>
<name>A0A090QTW8_9GAMM</name>
<gene>
    <name evidence="1" type="ORF">JCM19237_1986</name>
</gene>
<evidence type="ECO:0000313" key="2">
    <source>
        <dbReference type="Proteomes" id="UP000029227"/>
    </source>
</evidence>
<comment type="caution">
    <text evidence="1">The sequence shown here is derived from an EMBL/GenBank/DDBJ whole genome shotgun (WGS) entry which is preliminary data.</text>
</comment>
<dbReference type="EMBL" id="BBMN01000010">
    <property type="protein sequence ID" value="GAL06341.1"/>
    <property type="molecule type" value="Genomic_DNA"/>
</dbReference>
<dbReference type="Proteomes" id="UP000029227">
    <property type="component" value="Unassembled WGS sequence"/>
</dbReference>
<reference evidence="1 2" key="1">
    <citation type="journal article" date="2014" name="Genome Announc.">
        <title>Draft Genome Sequences of Two Vibrionaceae Species, Vibrio ponticus C121 and Photobacterium aphoticum C119, Isolated as Coral Reef Microbiota.</title>
        <authorList>
            <person name="Al-saari N."/>
            <person name="Meirelles P.M."/>
            <person name="Mino S."/>
            <person name="Suda W."/>
            <person name="Oshima K."/>
            <person name="Hattori M."/>
            <person name="Ohkuma M."/>
            <person name="Thompson F.L."/>
            <person name="Gomez-Gil B."/>
            <person name="Sawabe T."/>
            <person name="Sawabe T."/>
        </authorList>
    </citation>
    <scope>NUCLEOTIDE SEQUENCE [LARGE SCALE GENOMIC DNA]</scope>
    <source>
        <strain evidence="1 2">JCM 19237</strain>
    </source>
</reference>
<proteinExistence type="predicted"/>
<sequence length="62" mass="7399">MSEYRYWQRSALNTGTYDGISAKISYMSDNKEKYEFNISSYFNHSSAKEEPCLYFSQVFKEK</sequence>
<accession>A0A090QTW8</accession>